<feature type="compositionally biased region" description="Polar residues" evidence="1">
    <location>
        <begin position="180"/>
        <end position="192"/>
    </location>
</feature>
<feature type="compositionally biased region" description="Basic residues" evidence="1">
    <location>
        <begin position="142"/>
        <end position="153"/>
    </location>
</feature>
<feature type="domain" description="ZNF598/HEL2 PAH" evidence="2">
    <location>
        <begin position="1"/>
        <end position="39"/>
    </location>
</feature>
<evidence type="ECO:0000313" key="3">
    <source>
        <dbReference type="EMBL" id="KAL0284446.1"/>
    </source>
</evidence>
<dbReference type="PANTHER" id="PTHR22938:SF0">
    <property type="entry name" value="E3 UBIQUITIN-PROTEIN LIGASE ZNF598"/>
    <property type="match status" value="1"/>
</dbReference>
<feature type="region of interest" description="Disordered" evidence="1">
    <location>
        <begin position="124"/>
        <end position="218"/>
    </location>
</feature>
<reference evidence="3" key="2">
    <citation type="journal article" date="2024" name="Plant">
        <title>Genomic evolution and insights into agronomic trait innovations of Sesamum species.</title>
        <authorList>
            <person name="Miao H."/>
            <person name="Wang L."/>
            <person name="Qu L."/>
            <person name="Liu H."/>
            <person name="Sun Y."/>
            <person name="Le M."/>
            <person name="Wang Q."/>
            <person name="Wei S."/>
            <person name="Zheng Y."/>
            <person name="Lin W."/>
            <person name="Duan Y."/>
            <person name="Cao H."/>
            <person name="Xiong S."/>
            <person name="Wang X."/>
            <person name="Wei L."/>
            <person name="Li C."/>
            <person name="Ma Q."/>
            <person name="Ju M."/>
            <person name="Zhao R."/>
            <person name="Li G."/>
            <person name="Mu C."/>
            <person name="Tian Q."/>
            <person name="Mei H."/>
            <person name="Zhang T."/>
            <person name="Gao T."/>
            <person name="Zhang H."/>
        </authorList>
    </citation>
    <scope>NUCLEOTIDE SEQUENCE</scope>
    <source>
        <strain evidence="3">G01</strain>
    </source>
</reference>
<gene>
    <name evidence="3" type="ORF">Sangu_2823600</name>
</gene>
<dbReference type="AlphaFoldDB" id="A0AAW2IQM4"/>
<protein>
    <recommendedName>
        <fullName evidence="2">ZNF598/HEL2 PAH domain-containing protein</fullName>
    </recommendedName>
</protein>
<dbReference type="PANTHER" id="PTHR22938">
    <property type="entry name" value="ZINC FINGER PROTEIN 598"/>
    <property type="match status" value="1"/>
</dbReference>
<evidence type="ECO:0000256" key="1">
    <source>
        <dbReference type="SAM" id="MobiDB-lite"/>
    </source>
</evidence>
<dbReference type="EMBL" id="JACGWK010001652">
    <property type="protein sequence ID" value="KAL0284446.1"/>
    <property type="molecule type" value="Genomic_DNA"/>
</dbReference>
<dbReference type="InterPro" id="IPR044288">
    <property type="entry name" value="ZNF598/HEL2"/>
</dbReference>
<dbReference type="GO" id="GO:0061630">
    <property type="term" value="F:ubiquitin protein ligase activity"/>
    <property type="evidence" value="ECO:0007669"/>
    <property type="project" value="InterPro"/>
</dbReference>
<comment type="caution">
    <text evidence="3">The sequence shown here is derived from an EMBL/GenBank/DDBJ whole genome shotgun (WGS) entry which is preliminary data.</text>
</comment>
<sequence length="218" mass="23630">MDAETYLAYVEQFGLSHLVPEMARLLPNAQKQKELIEAYSVNMGIQCFKREWLGTVRNNIADNVMSTLKELQSSFRASEERVEVLSKDGYRGGRGKSKAVVGDLLLESSGPGESTKLKNQIESLSAGGGANKNSGNGDGKSKQRKKTSKFHRVRLGDGSVEALLHQKNTDPDPDPGPNLKESSSVGPDNPSESLPARGVWRNGGGQKLFAMTSKGPRN</sequence>
<dbReference type="InterPro" id="IPR057634">
    <property type="entry name" value="PAH_ZNF598/HEL2"/>
</dbReference>
<organism evidence="3">
    <name type="scientific">Sesamum angustifolium</name>
    <dbReference type="NCBI Taxonomy" id="2727405"/>
    <lineage>
        <taxon>Eukaryota</taxon>
        <taxon>Viridiplantae</taxon>
        <taxon>Streptophyta</taxon>
        <taxon>Embryophyta</taxon>
        <taxon>Tracheophyta</taxon>
        <taxon>Spermatophyta</taxon>
        <taxon>Magnoliopsida</taxon>
        <taxon>eudicotyledons</taxon>
        <taxon>Gunneridae</taxon>
        <taxon>Pentapetalae</taxon>
        <taxon>asterids</taxon>
        <taxon>lamiids</taxon>
        <taxon>Lamiales</taxon>
        <taxon>Pedaliaceae</taxon>
        <taxon>Sesamum</taxon>
    </lineage>
</organism>
<dbReference type="GO" id="GO:0072344">
    <property type="term" value="P:rescue of stalled ribosome"/>
    <property type="evidence" value="ECO:0007669"/>
    <property type="project" value="InterPro"/>
</dbReference>
<evidence type="ECO:0000259" key="2">
    <source>
        <dbReference type="Pfam" id="PF23202"/>
    </source>
</evidence>
<dbReference type="GO" id="GO:0016567">
    <property type="term" value="P:protein ubiquitination"/>
    <property type="evidence" value="ECO:0007669"/>
    <property type="project" value="TreeGrafter"/>
</dbReference>
<dbReference type="GO" id="GO:0043022">
    <property type="term" value="F:ribosome binding"/>
    <property type="evidence" value="ECO:0007669"/>
    <property type="project" value="TreeGrafter"/>
</dbReference>
<name>A0AAW2IQM4_9LAMI</name>
<accession>A0AAW2IQM4</accession>
<proteinExistence type="predicted"/>
<reference evidence="3" key="1">
    <citation type="submission" date="2020-06" db="EMBL/GenBank/DDBJ databases">
        <authorList>
            <person name="Li T."/>
            <person name="Hu X."/>
            <person name="Zhang T."/>
            <person name="Song X."/>
            <person name="Zhang H."/>
            <person name="Dai N."/>
            <person name="Sheng W."/>
            <person name="Hou X."/>
            <person name="Wei L."/>
        </authorList>
    </citation>
    <scope>NUCLEOTIDE SEQUENCE</scope>
    <source>
        <strain evidence="3">G01</strain>
        <tissue evidence="3">Leaf</tissue>
    </source>
</reference>
<dbReference type="Pfam" id="PF23202">
    <property type="entry name" value="PAH_ZNF598"/>
    <property type="match status" value="1"/>
</dbReference>